<dbReference type="GO" id="GO:0008927">
    <property type="term" value="F:mannonate dehydratase activity"/>
    <property type="evidence" value="ECO:0007669"/>
    <property type="project" value="UniProtKB-EC"/>
</dbReference>
<dbReference type="KEGG" id="tac:Ta0753"/>
<comment type="cofactor">
    <cofactor evidence="2">
        <name>Mn(2+)</name>
        <dbReference type="ChEBI" id="CHEBI:29035"/>
    </cofactor>
</comment>
<comment type="cofactor">
    <cofactor evidence="3">
        <name>Fe(2+)</name>
        <dbReference type="ChEBI" id="CHEBI:29033"/>
    </cofactor>
</comment>
<comment type="catalytic activity">
    <reaction evidence="1">
        <text>D-mannonate = 2-dehydro-3-deoxy-D-gluconate + H2O</text>
        <dbReference type="Rhea" id="RHEA:20097"/>
        <dbReference type="ChEBI" id="CHEBI:15377"/>
        <dbReference type="ChEBI" id="CHEBI:17767"/>
        <dbReference type="ChEBI" id="CHEBI:57990"/>
        <dbReference type="EC" id="4.2.1.8"/>
    </reaction>
</comment>
<dbReference type="OrthoDB" id="39900at2157"/>
<keyword evidence="8" id="KW-0408">Iron</keyword>
<dbReference type="RefSeq" id="WP_010901168.1">
    <property type="nucleotide sequence ID" value="NC_002578.1"/>
</dbReference>
<dbReference type="EC" id="4.2.1.8" evidence="7"/>
<accession>Q9HK52</accession>
<dbReference type="AlphaFoldDB" id="Q9HK52"/>
<gene>
    <name evidence="11" type="ordered locus">Ta0753</name>
</gene>
<dbReference type="SUPFAM" id="SSF51658">
    <property type="entry name" value="Xylose isomerase-like"/>
    <property type="match status" value="1"/>
</dbReference>
<dbReference type="EnsemblBacteria" id="CAC11887">
    <property type="protein sequence ID" value="CAC11887"/>
    <property type="gene ID" value="CAC11887"/>
</dbReference>
<dbReference type="GO" id="GO:0030145">
    <property type="term" value="F:manganese ion binding"/>
    <property type="evidence" value="ECO:0007669"/>
    <property type="project" value="TreeGrafter"/>
</dbReference>
<keyword evidence="9" id="KW-0464">Manganese</keyword>
<organism evidence="11 12">
    <name type="scientific">Thermoplasma acidophilum (strain ATCC 25905 / DSM 1728 / JCM 9062 / NBRC 15155 / AMRC-C165)</name>
    <dbReference type="NCBI Taxonomy" id="273075"/>
    <lineage>
        <taxon>Archaea</taxon>
        <taxon>Methanobacteriati</taxon>
        <taxon>Thermoplasmatota</taxon>
        <taxon>Thermoplasmata</taxon>
        <taxon>Thermoplasmatales</taxon>
        <taxon>Thermoplasmataceae</taxon>
        <taxon>Thermoplasma</taxon>
    </lineage>
</organism>
<evidence type="ECO:0000313" key="12">
    <source>
        <dbReference type="Proteomes" id="UP000001024"/>
    </source>
</evidence>
<dbReference type="InParanoid" id="Q9HK52"/>
<evidence type="ECO:0000256" key="1">
    <source>
        <dbReference type="ARBA" id="ARBA00001794"/>
    </source>
</evidence>
<evidence type="ECO:0000256" key="6">
    <source>
        <dbReference type="ARBA" id="ARBA00007389"/>
    </source>
</evidence>
<dbReference type="PaxDb" id="273075-Ta0753"/>
<keyword evidence="10" id="KW-0456">Lyase</keyword>
<comment type="function">
    <text evidence="4">Catalyzes the dehydration of D-mannonate.</text>
</comment>
<dbReference type="EMBL" id="AL445065">
    <property type="protein sequence ID" value="CAC11887.1"/>
    <property type="molecule type" value="Genomic_DNA"/>
</dbReference>
<dbReference type="InterPro" id="IPR004628">
    <property type="entry name" value="Man_deHydtase"/>
</dbReference>
<dbReference type="PIRSF" id="PIRSF016049">
    <property type="entry name" value="Man_dehyd"/>
    <property type="match status" value="1"/>
</dbReference>
<evidence type="ECO:0000256" key="4">
    <source>
        <dbReference type="ARBA" id="ARBA00002713"/>
    </source>
</evidence>
<comment type="similarity">
    <text evidence="6">Belongs to the mannonate dehydratase family.</text>
</comment>
<proteinExistence type="inferred from homology"/>
<evidence type="ECO:0000256" key="10">
    <source>
        <dbReference type="ARBA" id="ARBA00023239"/>
    </source>
</evidence>
<dbReference type="PANTHER" id="PTHR30387:SF2">
    <property type="entry name" value="MANNONATE DEHYDRATASE"/>
    <property type="match status" value="1"/>
</dbReference>
<evidence type="ECO:0000256" key="5">
    <source>
        <dbReference type="ARBA" id="ARBA00004892"/>
    </source>
</evidence>
<keyword evidence="12" id="KW-1185">Reference proteome</keyword>
<evidence type="ECO:0000256" key="8">
    <source>
        <dbReference type="ARBA" id="ARBA00023004"/>
    </source>
</evidence>
<evidence type="ECO:0000256" key="7">
    <source>
        <dbReference type="ARBA" id="ARBA00012927"/>
    </source>
</evidence>
<dbReference type="GO" id="GO:0008198">
    <property type="term" value="F:ferrous iron binding"/>
    <property type="evidence" value="ECO:0007669"/>
    <property type="project" value="TreeGrafter"/>
</dbReference>
<reference evidence="11 12" key="1">
    <citation type="journal article" date="2000" name="Nature">
        <title>The genome sequence of the thermoacidophilic scavenger Thermoplasma acidophilum.</title>
        <authorList>
            <person name="Ruepp A."/>
            <person name="Graml W."/>
            <person name="Santos-Martinez M.L."/>
            <person name="Koretke K.K."/>
            <person name="Volker C."/>
            <person name="Mewes H.W."/>
            <person name="Frishman D."/>
            <person name="Stocker S."/>
            <person name="Lupas A.N."/>
            <person name="Baumeister W."/>
        </authorList>
    </citation>
    <scope>NUCLEOTIDE SEQUENCE [LARGE SCALE GENOMIC DNA]</scope>
    <source>
        <strain evidence="12">ATCC 25905 / DSM 1728 / JCM 9062 / NBRC 15155 / AMRC-C165</strain>
    </source>
</reference>
<protein>
    <recommendedName>
        <fullName evidence="7">mannonate dehydratase</fullName>
        <ecNumber evidence="7">4.2.1.8</ecNumber>
    </recommendedName>
</protein>
<evidence type="ECO:0000256" key="2">
    <source>
        <dbReference type="ARBA" id="ARBA00001936"/>
    </source>
</evidence>
<dbReference type="STRING" id="273075.gene:9571969"/>
<sequence>MKLRIAEILLEDRPNDFWRSLKLMGVDEVTGILPRWFADWRNSYEDDPWDYYPLMRYRNMIEDSGFHLTAIEDNPPMQNIIYGTERRDEEIENVIRMIRNFGRIGVKVWCYNWMAGTGWSRTNTHIPGGYGSYVTGFDRSFIGDDLPRMGRIDAASLWKNLKYFLDEVIPVAEENDVRLAMHPDDPPLPSFRGIDRIMNSIEAYQRLIDLNRSEYNGITLCQGNFTLMTDDLPSVIRRFHDRIYFVHFRDVSGNSEKFVETLIGRGKTDMAACMNAYIEVDYRWIMRIDHSPTFPGDHELIPGYSYTGRIYSIGYVQGLFDSLSNHKQIS</sequence>
<dbReference type="Pfam" id="PF03786">
    <property type="entry name" value="UxuA"/>
    <property type="match status" value="1"/>
</dbReference>
<evidence type="ECO:0000256" key="9">
    <source>
        <dbReference type="ARBA" id="ARBA00023211"/>
    </source>
</evidence>
<dbReference type="InterPro" id="IPR036237">
    <property type="entry name" value="Xyl_isomerase-like_sf"/>
</dbReference>
<dbReference type="eggNOG" id="arCOG05324">
    <property type="taxonomic scope" value="Archaea"/>
</dbReference>
<evidence type="ECO:0000313" key="11">
    <source>
        <dbReference type="EMBL" id="CAC11887.1"/>
    </source>
</evidence>
<dbReference type="Gene3D" id="3.20.20.150">
    <property type="entry name" value="Divalent-metal-dependent TIM barrel enzymes"/>
    <property type="match status" value="1"/>
</dbReference>
<dbReference type="PANTHER" id="PTHR30387">
    <property type="entry name" value="MANNONATE DEHYDRATASE"/>
    <property type="match status" value="1"/>
</dbReference>
<name>Q9HK52_THEAC</name>
<dbReference type="HOGENOM" id="CLU_058621_1_0_2"/>
<dbReference type="Proteomes" id="UP000001024">
    <property type="component" value="Chromosome"/>
</dbReference>
<comment type="pathway">
    <text evidence="5">Carbohydrate metabolism; pentose and glucuronate interconversion.</text>
</comment>
<evidence type="ECO:0000256" key="3">
    <source>
        <dbReference type="ARBA" id="ARBA00001954"/>
    </source>
</evidence>
<dbReference type="GO" id="GO:0042840">
    <property type="term" value="P:D-glucuronate catabolic process"/>
    <property type="evidence" value="ECO:0007669"/>
    <property type="project" value="TreeGrafter"/>
</dbReference>